<feature type="domain" description="Class II aldolase/adducin N-terminal" evidence="1">
    <location>
        <begin position="1"/>
        <end position="186"/>
    </location>
</feature>
<dbReference type="Proteomes" id="UP000023758">
    <property type="component" value="Unassembled WGS sequence"/>
</dbReference>
<dbReference type="InterPro" id="IPR051017">
    <property type="entry name" value="Aldolase-II_Adducin_sf"/>
</dbReference>
<dbReference type="OrthoDB" id="3238794at2759"/>
<dbReference type="Pfam" id="PF00596">
    <property type="entry name" value="Aldolase_II"/>
    <property type="match status" value="1"/>
</dbReference>
<accession>A0A022VQ85</accession>
<dbReference type="EMBL" id="KK207937">
    <property type="protein sequence ID" value="EZF47933.1"/>
    <property type="molecule type" value="Genomic_DNA"/>
</dbReference>
<dbReference type="Gene3D" id="3.40.225.10">
    <property type="entry name" value="Class II aldolase/adducin N-terminal domain"/>
    <property type="match status" value="1"/>
</dbReference>
<sequence length="240" mass="26283">MATRAYGGGIPHLGPTRLHRGTIRPHQRPRSRIHRRLLDKPISVHFGLLKASDMILLRLDGTVIGGNRSRPANAAGFLIHAAVHKRRPDVHAICHAHTIYGKTWSSFARPLEMLNQDVCKFYKAHSVYSSYGGVVLAEEEGELIATALGDGKAAILMNHGLLSVGGTVDEAAYLFGCLERCCQAQLLAEAAAANGIEKVYISDEQAAYNFAVESDPEVLYCEFQPDYEYEDAMCAGAFKK</sequence>
<dbReference type="SMART" id="SM01007">
    <property type="entry name" value="Aldolase_II"/>
    <property type="match status" value="1"/>
</dbReference>
<dbReference type="InterPro" id="IPR036409">
    <property type="entry name" value="Aldolase_II/adducin_N_sf"/>
</dbReference>
<dbReference type="GO" id="GO:0051015">
    <property type="term" value="F:actin filament binding"/>
    <property type="evidence" value="ECO:0007669"/>
    <property type="project" value="TreeGrafter"/>
</dbReference>
<dbReference type="AlphaFoldDB" id="A0A022VQ85"/>
<proteinExistence type="predicted"/>
<name>A0A022VQ85_TRIRU</name>
<gene>
    <name evidence="2" type="ORF">H103_08283</name>
</gene>
<protein>
    <recommendedName>
        <fullName evidence="1">Class II aldolase/adducin N-terminal domain-containing protein</fullName>
    </recommendedName>
</protein>
<evidence type="ECO:0000313" key="2">
    <source>
        <dbReference type="EMBL" id="EZF47933.1"/>
    </source>
</evidence>
<dbReference type="PANTHER" id="PTHR10672">
    <property type="entry name" value="ADDUCIN"/>
    <property type="match status" value="1"/>
</dbReference>
<dbReference type="InterPro" id="IPR001303">
    <property type="entry name" value="Aldolase_II/adducin_N"/>
</dbReference>
<dbReference type="FunFam" id="3.40.225.10:FF:000009">
    <property type="entry name" value="Class II aldolase/adducin N-terminal"/>
    <property type="match status" value="1"/>
</dbReference>
<dbReference type="SUPFAM" id="SSF53639">
    <property type="entry name" value="AraD/HMP-PK domain-like"/>
    <property type="match status" value="1"/>
</dbReference>
<dbReference type="PANTHER" id="PTHR10672:SF25">
    <property type="entry name" value="MEIOTICALLY UP-REGULATED GENE 14 PROTEIN"/>
    <property type="match status" value="1"/>
</dbReference>
<dbReference type="GO" id="GO:0005856">
    <property type="term" value="C:cytoskeleton"/>
    <property type="evidence" value="ECO:0007669"/>
    <property type="project" value="TreeGrafter"/>
</dbReference>
<reference evidence="2" key="1">
    <citation type="submission" date="2014-02" db="EMBL/GenBank/DDBJ databases">
        <title>The Genome Sequence of Trichophyton rubrum (morphotype fischeri) CBS 288.86.</title>
        <authorList>
            <consortium name="The Broad Institute Genomics Platform"/>
            <person name="Cuomo C.A."/>
            <person name="White T.C."/>
            <person name="Graser Y."/>
            <person name="Martinez-Rossi N."/>
            <person name="Heitman J."/>
            <person name="Young S.K."/>
            <person name="Zeng Q."/>
            <person name="Gargeya S."/>
            <person name="Abouelleil A."/>
            <person name="Alvarado L."/>
            <person name="Chapman S.B."/>
            <person name="Gainer-Dewar J."/>
            <person name="Goldberg J."/>
            <person name="Griggs A."/>
            <person name="Gujja S."/>
            <person name="Hansen M."/>
            <person name="Howarth C."/>
            <person name="Imamovic A."/>
            <person name="Larimer J."/>
            <person name="Martinez D."/>
            <person name="Murphy C."/>
            <person name="Pearson M.D."/>
            <person name="Persinoti G."/>
            <person name="Poon T."/>
            <person name="Priest M."/>
            <person name="Roberts A.D."/>
            <person name="Saif S."/>
            <person name="Shea T.D."/>
            <person name="Sykes S.N."/>
            <person name="Wortman J."/>
            <person name="Nusbaum C."/>
            <person name="Birren B."/>
        </authorList>
    </citation>
    <scope>NUCLEOTIDE SEQUENCE [LARGE SCALE GENOMIC DNA]</scope>
    <source>
        <strain evidence="2">CBS 288.86</strain>
    </source>
</reference>
<evidence type="ECO:0000259" key="1">
    <source>
        <dbReference type="SMART" id="SM01007"/>
    </source>
</evidence>
<dbReference type="HOGENOM" id="CLU_006033_1_2_1"/>
<organism evidence="2">
    <name type="scientific">Trichophyton rubrum CBS 288.86</name>
    <dbReference type="NCBI Taxonomy" id="1215330"/>
    <lineage>
        <taxon>Eukaryota</taxon>
        <taxon>Fungi</taxon>
        <taxon>Dikarya</taxon>
        <taxon>Ascomycota</taxon>
        <taxon>Pezizomycotina</taxon>
        <taxon>Eurotiomycetes</taxon>
        <taxon>Eurotiomycetidae</taxon>
        <taxon>Onygenales</taxon>
        <taxon>Arthrodermataceae</taxon>
        <taxon>Trichophyton</taxon>
    </lineage>
</organism>